<dbReference type="Proteomes" id="UP000460221">
    <property type="component" value="Unassembled WGS sequence"/>
</dbReference>
<dbReference type="Pfam" id="PF12867">
    <property type="entry name" value="DinB_2"/>
    <property type="match status" value="1"/>
</dbReference>
<name>A0A7K1FHF0_9ACTN</name>
<keyword evidence="3" id="KW-1185">Reference proteome</keyword>
<dbReference type="SUPFAM" id="SSF141571">
    <property type="entry name" value="Pentapeptide repeat-like"/>
    <property type="match status" value="1"/>
</dbReference>
<dbReference type="EMBL" id="WLYK01000001">
    <property type="protein sequence ID" value="MTD13557.1"/>
    <property type="molecule type" value="Genomic_DNA"/>
</dbReference>
<proteinExistence type="predicted"/>
<evidence type="ECO:0000259" key="1">
    <source>
        <dbReference type="Pfam" id="PF12867"/>
    </source>
</evidence>
<protein>
    <submittedName>
        <fullName evidence="2">DinB family protein</fullName>
    </submittedName>
</protein>
<dbReference type="Gene3D" id="1.20.120.450">
    <property type="entry name" value="dinb family like domain"/>
    <property type="match status" value="1"/>
</dbReference>
<dbReference type="RefSeq" id="WP_154767390.1">
    <property type="nucleotide sequence ID" value="NZ_WLYK01000001.1"/>
</dbReference>
<dbReference type="InterPro" id="IPR024775">
    <property type="entry name" value="DinB-like"/>
</dbReference>
<reference evidence="2 3" key="1">
    <citation type="submission" date="2019-11" db="EMBL/GenBank/DDBJ databases">
        <authorList>
            <person name="Jiang L.-Q."/>
        </authorList>
    </citation>
    <scope>NUCLEOTIDE SEQUENCE [LARGE SCALE GENOMIC DNA]</scope>
    <source>
        <strain evidence="2 3">YIM 132087</strain>
    </source>
</reference>
<gene>
    <name evidence="2" type="ORF">GIS00_06310</name>
</gene>
<dbReference type="SUPFAM" id="SSF109854">
    <property type="entry name" value="DinB/YfiT-like putative metalloenzymes"/>
    <property type="match status" value="1"/>
</dbReference>
<dbReference type="Pfam" id="PF00805">
    <property type="entry name" value="Pentapeptide"/>
    <property type="match status" value="1"/>
</dbReference>
<sequence length="252" mass="27899">MPTEFSRSDDLRGARFTNVNLRGARFDGVDLSGAMIRGSDIAGGEIDSPWLIESRDPLWVNGVDVTPFVDAELDRRFPGRSQRRAGDPESLRAAWSVLQETWAATVSRAEAMPAGTVDIRIDDEWSFAETLRHLVLATDIWLGKAALGLEQPYHRFGLTNAGAGDEGFDMSVFAADPPTWAQVLETRADRVGMVTAYLGDVTAEQLAEPRQNPWAPQHQESVLSCLHTVLEEEWEHHRYAVRDLDKIASGVA</sequence>
<organism evidence="2 3">
    <name type="scientific">Nakamurella alba</name>
    <dbReference type="NCBI Taxonomy" id="2665158"/>
    <lineage>
        <taxon>Bacteria</taxon>
        <taxon>Bacillati</taxon>
        <taxon>Actinomycetota</taxon>
        <taxon>Actinomycetes</taxon>
        <taxon>Nakamurellales</taxon>
        <taxon>Nakamurellaceae</taxon>
        <taxon>Nakamurella</taxon>
    </lineage>
</organism>
<accession>A0A7K1FHF0</accession>
<comment type="caution">
    <text evidence="2">The sequence shown here is derived from an EMBL/GenBank/DDBJ whole genome shotgun (WGS) entry which is preliminary data.</text>
</comment>
<dbReference type="InterPro" id="IPR034660">
    <property type="entry name" value="DinB/YfiT-like"/>
</dbReference>
<dbReference type="Gene3D" id="2.160.20.80">
    <property type="entry name" value="E3 ubiquitin-protein ligase SopA"/>
    <property type="match status" value="1"/>
</dbReference>
<dbReference type="AlphaFoldDB" id="A0A7K1FHF0"/>
<evidence type="ECO:0000313" key="3">
    <source>
        <dbReference type="Proteomes" id="UP000460221"/>
    </source>
</evidence>
<dbReference type="InterPro" id="IPR001646">
    <property type="entry name" value="5peptide_repeat"/>
</dbReference>
<evidence type="ECO:0000313" key="2">
    <source>
        <dbReference type="EMBL" id="MTD13557.1"/>
    </source>
</evidence>
<feature type="domain" description="DinB-like" evidence="1">
    <location>
        <begin position="98"/>
        <end position="239"/>
    </location>
</feature>